<dbReference type="Gene3D" id="3.40.50.2300">
    <property type="match status" value="2"/>
</dbReference>
<dbReference type="SUPFAM" id="SSF53822">
    <property type="entry name" value="Periplasmic binding protein-like I"/>
    <property type="match status" value="1"/>
</dbReference>
<keyword evidence="2" id="KW-0732">Signal</keyword>
<dbReference type="AlphaFoldDB" id="A0A5M3WSU0"/>
<keyword evidence="5" id="KW-1185">Reference proteome</keyword>
<comment type="caution">
    <text evidence="4">The sequence shown here is derived from an EMBL/GenBank/DDBJ whole genome shotgun (WGS) entry which is preliminary data.</text>
</comment>
<dbReference type="PANTHER" id="PTHR47235:SF1">
    <property type="entry name" value="BLR6548 PROTEIN"/>
    <property type="match status" value="1"/>
</dbReference>
<evidence type="ECO:0000313" key="4">
    <source>
        <dbReference type="EMBL" id="GES11169.1"/>
    </source>
</evidence>
<dbReference type="Pfam" id="PF13458">
    <property type="entry name" value="Peripla_BP_6"/>
    <property type="match status" value="1"/>
</dbReference>
<organism evidence="4 5">
    <name type="scientific">Acrocarpospora macrocephala</name>
    <dbReference type="NCBI Taxonomy" id="150177"/>
    <lineage>
        <taxon>Bacteria</taxon>
        <taxon>Bacillati</taxon>
        <taxon>Actinomycetota</taxon>
        <taxon>Actinomycetes</taxon>
        <taxon>Streptosporangiales</taxon>
        <taxon>Streptosporangiaceae</taxon>
        <taxon>Acrocarpospora</taxon>
    </lineage>
</organism>
<dbReference type="PROSITE" id="PS51257">
    <property type="entry name" value="PROKAR_LIPOPROTEIN"/>
    <property type="match status" value="1"/>
</dbReference>
<evidence type="ECO:0000256" key="2">
    <source>
        <dbReference type="ARBA" id="ARBA00022729"/>
    </source>
</evidence>
<gene>
    <name evidence="4" type="ORF">Amac_047660</name>
</gene>
<name>A0A5M3WSU0_9ACTN</name>
<dbReference type="EMBL" id="BLAE01000027">
    <property type="protein sequence ID" value="GES11169.1"/>
    <property type="molecule type" value="Genomic_DNA"/>
</dbReference>
<sequence>MFGLIKDGRAGSARSASTIAAVLTVMALTACSAGTQEAATKDDAGTGAATNVGVTDSAVTIAYIGDLSGPDAAVELTYYEGIKLAIDRANASGGINGRTIDLKAGDTRFDTAQAVTLFKKYTSEQPSLALLGINVSSMFEALTTRISAEKVPVIGPTGVTKVTLANPYIYNAQADLPTSAEAITKFISRQLGANAKVGVARISTASGDEWFDLFQKEAPKIQAEVTGQQKIEPAAVEAAAQVAQFKRDKVDAVTLHAGSGGAIALLKSMQTGGLNVPVFSTFGASGPTLWKSAGTLAASTYAFDAFAPPDSDVPGRADLEAAMRTAGSWDKFQQDKNYAEGWVIGNVVVESLKRAGKDLTRASFIEALRSPEGFQTGGYSADVNWSKKNGLADASAVKAFTFDPGTQRIVEVTNP</sequence>
<proteinExistence type="inferred from homology"/>
<reference evidence="4 5" key="1">
    <citation type="submission" date="2019-10" db="EMBL/GenBank/DDBJ databases">
        <title>Whole genome shotgun sequence of Acrocarpospora macrocephala NBRC 16266.</title>
        <authorList>
            <person name="Ichikawa N."/>
            <person name="Kimura A."/>
            <person name="Kitahashi Y."/>
            <person name="Komaki H."/>
            <person name="Oguchi A."/>
        </authorList>
    </citation>
    <scope>NUCLEOTIDE SEQUENCE [LARGE SCALE GENOMIC DNA]</scope>
    <source>
        <strain evidence="4 5">NBRC 16266</strain>
    </source>
</reference>
<dbReference type="InterPro" id="IPR028081">
    <property type="entry name" value="Leu-bd"/>
</dbReference>
<evidence type="ECO:0000313" key="5">
    <source>
        <dbReference type="Proteomes" id="UP000331127"/>
    </source>
</evidence>
<comment type="similarity">
    <text evidence="1">Belongs to the leucine-binding protein family.</text>
</comment>
<accession>A0A5M3WSU0</accession>
<protein>
    <submittedName>
        <fullName evidence="4">Branched-chain amino acid-binding protein</fullName>
    </submittedName>
</protein>
<dbReference type="PANTHER" id="PTHR47235">
    <property type="entry name" value="BLR6548 PROTEIN"/>
    <property type="match status" value="1"/>
</dbReference>
<feature type="domain" description="Leucine-binding protein" evidence="3">
    <location>
        <begin position="59"/>
        <end position="392"/>
    </location>
</feature>
<evidence type="ECO:0000259" key="3">
    <source>
        <dbReference type="Pfam" id="PF13458"/>
    </source>
</evidence>
<evidence type="ECO:0000256" key="1">
    <source>
        <dbReference type="ARBA" id="ARBA00010062"/>
    </source>
</evidence>
<dbReference type="InterPro" id="IPR028082">
    <property type="entry name" value="Peripla_BP_I"/>
</dbReference>
<dbReference type="Proteomes" id="UP000331127">
    <property type="component" value="Unassembled WGS sequence"/>
</dbReference>